<protein>
    <submittedName>
        <fullName evidence="1">ABC transporter permease</fullName>
    </submittedName>
</protein>
<gene>
    <name evidence="1" type="ORF">WKI47_06685</name>
</gene>
<dbReference type="EMBL" id="JBBKAR010000022">
    <property type="protein sequence ID" value="MEJ8303602.1"/>
    <property type="molecule type" value="Genomic_DNA"/>
</dbReference>
<comment type="caution">
    <text evidence="1">The sequence shown here is derived from an EMBL/GenBank/DDBJ whole genome shotgun (WGS) entry which is preliminary data.</text>
</comment>
<organism evidence="1 2">
    <name type="scientific">Saccharibacillus sacchari</name>
    <dbReference type="NCBI Taxonomy" id="456493"/>
    <lineage>
        <taxon>Bacteria</taxon>
        <taxon>Bacillati</taxon>
        <taxon>Bacillota</taxon>
        <taxon>Bacilli</taxon>
        <taxon>Bacillales</taxon>
        <taxon>Paenibacillaceae</taxon>
        <taxon>Saccharibacillus</taxon>
    </lineage>
</organism>
<evidence type="ECO:0000313" key="1">
    <source>
        <dbReference type="EMBL" id="MEJ8303602.1"/>
    </source>
</evidence>
<keyword evidence="2" id="KW-1185">Reference proteome</keyword>
<name>A0ACC6P9P3_9BACL</name>
<proteinExistence type="predicted"/>
<evidence type="ECO:0000313" key="2">
    <source>
        <dbReference type="Proteomes" id="UP001380953"/>
    </source>
</evidence>
<accession>A0ACC6P9P3</accession>
<dbReference type="Proteomes" id="UP001380953">
    <property type="component" value="Unassembled WGS sequence"/>
</dbReference>
<sequence>MDQFKLVLKYKFLLNELVMRDIKIKYRRSVLGLLWTLLNPLLMMIVLTLVFSNIFRFSIDNFPVYLLCGQLIFNFFSEASNMALPSILSNGSLIKKVYVPKYLFPLSKVFSSLVNLLASFVALLLVMIFTQSQITWTILFVPLPLLYIFLFTLGVSLLLSALSVFFRDIMHLYGVLLTAWMYFTPVFYPLDILPAGIRNIVEFNPLTSFINLFREVVMYNQVPTLSLNLVCLAYSLVMLAVGAYVFYKNQDKFILHI</sequence>
<reference evidence="1" key="1">
    <citation type="submission" date="2024-03" db="EMBL/GenBank/DDBJ databases">
        <title>Whole genome sequecning of epiphytes from Marcgravia umbellata leaves.</title>
        <authorList>
            <person name="Kumar G."/>
            <person name="Savka M.A."/>
        </authorList>
    </citation>
    <scope>NUCLEOTIDE SEQUENCE</scope>
    <source>
        <strain evidence="1">RIT_BL5</strain>
    </source>
</reference>